<keyword evidence="3" id="KW-0548">Nucleotidyltransferase</keyword>
<dbReference type="PANTHER" id="PTHR36688:SF1">
    <property type="entry name" value="ENDONUCLEASE_EXONUCLEASE_PHOSPHATASE DOMAIN-CONTAINING PROTEIN"/>
    <property type="match status" value="1"/>
</dbReference>
<dbReference type="RefSeq" id="XP_058985986.1">
    <property type="nucleotide sequence ID" value="XM_059130003.1"/>
</dbReference>
<dbReference type="InterPro" id="IPR000477">
    <property type="entry name" value="RT_dom"/>
</dbReference>
<evidence type="ECO:0000313" key="2">
    <source>
        <dbReference type="Proteomes" id="UP001652621"/>
    </source>
</evidence>
<dbReference type="Pfam" id="PF00078">
    <property type="entry name" value="RVT_1"/>
    <property type="match status" value="1"/>
</dbReference>
<dbReference type="Proteomes" id="UP001652621">
    <property type="component" value="Unplaced"/>
</dbReference>
<protein>
    <submittedName>
        <fullName evidence="3">Probable RNA-directed DNA polymerase from transposon BS isoform X1</fullName>
    </submittedName>
</protein>
<dbReference type="PROSITE" id="PS50878">
    <property type="entry name" value="RT_POL"/>
    <property type="match status" value="1"/>
</dbReference>
<accession>A0ABM3VJL2</accession>
<keyword evidence="3" id="KW-0808">Transferase</keyword>
<reference evidence="3" key="1">
    <citation type="submission" date="2025-08" db="UniProtKB">
        <authorList>
            <consortium name="RefSeq"/>
        </authorList>
    </citation>
    <scope>IDENTIFICATION</scope>
    <source>
        <strain evidence="3">Aabys</strain>
        <tissue evidence="3">Whole body</tissue>
    </source>
</reference>
<proteinExistence type="predicted"/>
<dbReference type="GeneID" id="101895505"/>
<evidence type="ECO:0000313" key="3">
    <source>
        <dbReference type="RefSeq" id="XP_058985986.1"/>
    </source>
</evidence>
<sequence>MGDVANVIRNAKSSKALGPDGISMVMLKQLDTPGVEYLTKVLNLSLATHIVPEAWKMGRVVPLLKPGKDASKGESYRPISLLSPVAKTLEALLLPSIRGSYSVANHQHGFRPLHSTTTALHSISTHISRGLNQNRPCHRTVVVALDLSKAIDTVNHATLFEDVENTTLRPSLKRWIVNYMCGRQSYVEFRNKKSKPRRVKQGVPQGGVISPELFNLYLSGIPRPPDGIEIVTYADDCTIMASGPVVDDICVRVNNYLAELAAFFHARNMKISATKSTATLFTTWTAEMRTQLNVQVEGHIIPTINYPKILGVTFDSMIKSSAQATAICDKMKSRNKVLKALAGSTWGADKETLLTSYKAIGRSVVSYAAPVWSANTSATQWKCIQTCQNAALRTAIGCLLMTPVDHLHEETKVLPLRQHNHMLSLQYLLGCYRGSHPNHHMVDRTPPPRRVRKDLHDLEREVQRYKREPLDHEAYQAGLNSIHTDAVAEVVNNYSMNAILGVHPPSIAAEERRLPRQTRVVLAQLRSGWCSRLNSYWARIDEDVRNACPACDTGPHNTLHLFNCPAKPTQLRPEDLWLQPIKVAEFLNLDIEEEPD</sequence>
<name>A0ABM3VJL2_MUSDO</name>
<organism evidence="2 3">
    <name type="scientific">Musca domestica</name>
    <name type="common">House fly</name>
    <dbReference type="NCBI Taxonomy" id="7370"/>
    <lineage>
        <taxon>Eukaryota</taxon>
        <taxon>Metazoa</taxon>
        <taxon>Ecdysozoa</taxon>
        <taxon>Arthropoda</taxon>
        <taxon>Hexapoda</taxon>
        <taxon>Insecta</taxon>
        <taxon>Pterygota</taxon>
        <taxon>Neoptera</taxon>
        <taxon>Endopterygota</taxon>
        <taxon>Diptera</taxon>
        <taxon>Brachycera</taxon>
        <taxon>Muscomorpha</taxon>
        <taxon>Muscoidea</taxon>
        <taxon>Muscidae</taxon>
        <taxon>Musca</taxon>
    </lineage>
</organism>
<keyword evidence="2" id="KW-1185">Reference proteome</keyword>
<dbReference type="InterPro" id="IPR043502">
    <property type="entry name" value="DNA/RNA_pol_sf"/>
</dbReference>
<gene>
    <name evidence="3" type="primary">LOC101895505</name>
</gene>
<dbReference type="PANTHER" id="PTHR36688">
    <property type="entry name" value="ENDO/EXONUCLEASE/PHOSPHATASE DOMAIN-CONTAINING PROTEIN"/>
    <property type="match status" value="1"/>
</dbReference>
<dbReference type="SUPFAM" id="SSF56672">
    <property type="entry name" value="DNA/RNA polymerases"/>
    <property type="match status" value="1"/>
</dbReference>
<evidence type="ECO:0000259" key="1">
    <source>
        <dbReference type="PROSITE" id="PS50878"/>
    </source>
</evidence>
<dbReference type="CDD" id="cd01650">
    <property type="entry name" value="RT_nLTR_like"/>
    <property type="match status" value="1"/>
</dbReference>
<dbReference type="InterPro" id="IPR052560">
    <property type="entry name" value="RdDP_mobile_element"/>
</dbReference>
<keyword evidence="3" id="KW-0695">RNA-directed DNA polymerase</keyword>
<dbReference type="GO" id="GO:0003964">
    <property type="term" value="F:RNA-directed DNA polymerase activity"/>
    <property type="evidence" value="ECO:0007669"/>
    <property type="project" value="UniProtKB-KW"/>
</dbReference>
<feature type="domain" description="Reverse transcriptase" evidence="1">
    <location>
        <begin position="44"/>
        <end position="301"/>
    </location>
</feature>